<dbReference type="InterPro" id="IPR001610">
    <property type="entry name" value="PAC"/>
</dbReference>
<dbReference type="InterPro" id="IPR000700">
    <property type="entry name" value="PAS-assoc_C"/>
</dbReference>
<dbReference type="RefSeq" id="WP_229752894.1">
    <property type="nucleotide sequence ID" value="NZ_BMOM01000005.1"/>
</dbReference>
<dbReference type="InterPro" id="IPR004358">
    <property type="entry name" value="Sig_transdc_His_kin-like_C"/>
</dbReference>
<dbReference type="Gene3D" id="3.30.450.20">
    <property type="entry name" value="PAS domain"/>
    <property type="match status" value="3"/>
</dbReference>
<dbReference type="Pfam" id="PF00512">
    <property type="entry name" value="HisKA"/>
    <property type="match status" value="1"/>
</dbReference>
<dbReference type="InterPro" id="IPR003594">
    <property type="entry name" value="HATPase_dom"/>
</dbReference>
<dbReference type="Proteomes" id="UP000661918">
    <property type="component" value="Unassembled WGS sequence"/>
</dbReference>
<keyword evidence="3" id="KW-0597">Phosphoprotein</keyword>
<dbReference type="Gene3D" id="1.10.287.130">
    <property type="match status" value="1"/>
</dbReference>
<evidence type="ECO:0000256" key="2">
    <source>
        <dbReference type="ARBA" id="ARBA00012438"/>
    </source>
</evidence>
<name>A0ABQ2GNB1_9DEIO</name>
<evidence type="ECO:0000256" key="3">
    <source>
        <dbReference type="ARBA" id="ARBA00022553"/>
    </source>
</evidence>
<dbReference type="EC" id="2.7.13.3" evidence="2"/>
<evidence type="ECO:0000256" key="1">
    <source>
        <dbReference type="ARBA" id="ARBA00000085"/>
    </source>
</evidence>
<evidence type="ECO:0000256" key="4">
    <source>
        <dbReference type="ARBA" id="ARBA00022679"/>
    </source>
</evidence>
<dbReference type="SMART" id="SM00086">
    <property type="entry name" value="PAC"/>
    <property type="match status" value="3"/>
</dbReference>
<feature type="domain" description="PAC" evidence="8">
    <location>
        <begin position="331"/>
        <end position="383"/>
    </location>
</feature>
<dbReference type="InterPro" id="IPR000014">
    <property type="entry name" value="PAS"/>
</dbReference>
<dbReference type="InterPro" id="IPR036890">
    <property type="entry name" value="HATPase_C_sf"/>
</dbReference>
<dbReference type="PROSITE" id="PS50112">
    <property type="entry name" value="PAS"/>
    <property type="match status" value="3"/>
</dbReference>
<dbReference type="PROSITE" id="PS50109">
    <property type="entry name" value="HIS_KIN"/>
    <property type="match status" value="1"/>
</dbReference>
<protein>
    <recommendedName>
        <fullName evidence="2">histidine kinase</fullName>
        <ecNumber evidence="2">2.7.13.3</ecNumber>
    </recommendedName>
</protein>
<dbReference type="InterPro" id="IPR052162">
    <property type="entry name" value="Sensor_kinase/Photoreceptor"/>
</dbReference>
<evidence type="ECO:0000259" key="8">
    <source>
        <dbReference type="PROSITE" id="PS50113"/>
    </source>
</evidence>
<dbReference type="Gene3D" id="3.30.565.10">
    <property type="entry name" value="Histidine kinase-like ATPase, C-terminal domain"/>
    <property type="match status" value="1"/>
</dbReference>
<dbReference type="InterPro" id="IPR003661">
    <property type="entry name" value="HisK_dim/P_dom"/>
</dbReference>
<keyword evidence="10" id="KW-1185">Reference proteome</keyword>
<dbReference type="GO" id="GO:0016301">
    <property type="term" value="F:kinase activity"/>
    <property type="evidence" value="ECO:0007669"/>
    <property type="project" value="UniProtKB-KW"/>
</dbReference>
<dbReference type="SMART" id="SM00387">
    <property type="entry name" value="HATPase_c"/>
    <property type="match status" value="1"/>
</dbReference>
<dbReference type="InterPro" id="IPR036097">
    <property type="entry name" value="HisK_dim/P_sf"/>
</dbReference>
<dbReference type="SUPFAM" id="SSF55874">
    <property type="entry name" value="ATPase domain of HSP90 chaperone/DNA topoisomerase II/histidine kinase"/>
    <property type="match status" value="1"/>
</dbReference>
<dbReference type="SMART" id="SM00388">
    <property type="entry name" value="HisKA"/>
    <property type="match status" value="1"/>
</dbReference>
<feature type="domain" description="Histidine kinase" evidence="6">
    <location>
        <begin position="551"/>
        <end position="765"/>
    </location>
</feature>
<feature type="domain" description="PAC" evidence="8">
    <location>
        <begin position="480"/>
        <end position="533"/>
    </location>
</feature>
<dbReference type="SUPFAM" id="SSF47384">
    <property type="entry name" value="Homodimeric domain of signal transducing histidine kinase"/>
    <property type="match status" value="1"/>
</dbReference>
<dbReference type="InterPro" id="IPR013767">
    <property type="entry name" value="PAS_fold"/>
</dbReference>
<dbReference type="PANTHER" id="PTHR43304:SF1">
    <property type="entry name" value="PAC DOMAIN-CONTAINING PROTEIN"/>
    <property type="match status" value="1"/>
</dbReference>
<dbReference type="PROSITE" id="PS50113">
    <property type="entry name" value="PAC"/>
    <property type="match status" value="2"/>
</dbReference>
<keyword evidence="4" id="KW-0808">Transferase</keyword>
<dbReference type="CDD" id="cd00082">
    <property type="entry name" value="HisKA"/>
    <property type="match status" value="1"/>
</dbReference>
<dbReference type="CDD" id="cd00130">
    <property type="entry name" value="PAS"/>
    <property type="match status" value="3"/>
</dbReference>
<dbReference type="NCBIfam" id="TIGR00229">
    <property type="entry name" value="sensory_box"/>
    <property type="match status" value="2"/>
</dbReference>
<dbReference type="SMART" id="SM00091">
    <property type="entry name" value="PAS"/>
    <property type="match status" value="4"/>
</dbReference>
<proteinExistence type="predicted"/>
<organism evidence="9 10">
    <name type="scientific">Deinococcus aerophilus</name>
    <dbReference type="NCBI Taxonomy" id="522488"/>
    <lineage>
        <taxon>Bacteria</taxon>
        <taxon>Thermotogati</taxon>
        <taxon>Deinococcota</taxon>
        <taxon>Deinococci</taxon>
        <taxon>Deinococcales</taxon>
        <taxon>Deinococcaceae</taxon>
        <taxon>Deinococcus</taxon>
    </lineage>
</organism>
<evidence type="ECO:0000259" key="6">
    <source>
        <dbReference type="PROSITE" id="PS50109"/>
    </source>
</evidence>
<gene>
    <name evidence="9" type="ORF">GCM10010841_09910</name>
</gene>
<accession>A0ABQ2GNB1</accession>
<dbReference type="Pfam" id="PF08448">
    <property type="entry name" value="PAS_4"/>
    <property type="match status" value="1"/>
</dbReference>
<dbReference type="EMBL" id="BMOM01000005">
    <property type="protein sequence ID" value="GGM03524.1"/>
    <property type="molecule type" value="Genomic_DNA"/>
</dbReference>
<feature type="domain" description="PAS" evidence="7">
    <location>
        <begin position="409"/>
        <end position="477"/>
    </location>
</feature>
<comment type="caution">
    <text evidence="9">The sequence shown here is derived from an EMBL/GenBank/DDBJ whole genome shotgun (WGS) entry which is preliminary data.</text>
</comment>
<dbReference type="InterPro" id="IPR013655">
    <property type="entry name" value="PAS_fold_3"/>
</dbReference>
<dbReference type="PRINTS" id="PR00344">
    <property type="entry name" value="BCTRLSENSOR"/>
</dbReference>
<evidence type="ECO:0000313" key="9">
    <source>
        <dbReference type="EMBL" id="GGM03524.1"/>
    </source>
</evidence>
<keyword evidence="5 9" id="KW-0418">Kinase</keyword>
<dbReference type="InterPro" id="IPR005467">
    <property type="entry name" value="His_kinase_dom"/>
</dbReference>
<evidence type="ECO:0000259" key="7">
    <source>
        <dbReference type="PROSITE" id="PS50112"/>
    </source>
</evidence>
<sequence length="779" mass="84696">MKSLIDVSDAAPFAGVEAAALLAALPDPTVVVWASGRFALNAAARERLESVSQGEADAAHNWAALFVPGTAQQLRDALARAFEGAGSRLSIQMVDTVAPALATITPSGPGAALLHLREAHDPLEVALELMDSLGLGMTVQGADSAVQHANAAASTILGLSPEQLTGRDVLDPCWRTIHPDGRPFPSETHPSVQALRSGQPLLEVPMGVYHPGEQDWRWLLVSAIPRRAPGSRTPEQVTTVFVDVTAQRRIEDEMRRSEQRFRSLVEATAQIVFTTDAQGVFNGPQPGWEAFTGQGPDDYLDGGGGGQALHPDDRERSVGGWLEAVQTLRPYQSEHRLRRADGQYVPMQVRAVPVLNGDGSVREWIGTQTDISAVREAEEALRALNAELEGRVTARTQELAEVTRFSTLLLTAAGEGVFGLDAAGRSTFANPAAARMLGYSVERLIGSQQHDLIHHSHADGTPYPKEECPIHQTLRDGQTRRIDHDVLWHAQGHAVDVSSVVTPMFSVSGEVSGAVLMVQDITERLRAQTRLEEAIEELERSNTDLEQFAYVASHDLQEPLRTLGSYAELLERRYGGQLDERADRYLSFMQDAVGRMRSLIQDLLDFSRVGRGETLPVPVALDDVMRLAAQNVQAARAAGDGQLTWETPHRVLGHAPLLAPLLTNLVSNGLKFTLPGQPARVYVASRQEGPWIHVTVQDSGIGIAPEYQERIFDIFQRLHRREDYAGNGMGLAICRKIVEHHGGRLWLESAPGQGSTFHLTLPAVSPSPAPSPTMTPLQP</sequence>
<feature type="domain" description="PAS" evidence="7">
    <location>
        <begin position="257"/>
        <end position="315"/>
    </location>
</feature>
<dbReference type="PANTHER" id="PTHR43304">
    <property type="entry name" value="PHYTOCHROME-LIKE PROTEIN CPH1"/>
    <property type="match status" value="1"/>
</dbReference>
<dbReference type="InterPro" id="IPR035965">
    <property type="entry name" value="PAS-like_dom_sf"/>
</dbReference>
<dbReference type="Pfam" id="PF02518">
    <property type="entry name" value="HATPase_c"/>
    <property type="match status" value="1"/>
</dbReference>
<dbReference type="SUPFAM" id="SSF55785">
    <property type="entry name" value="PYP-like sensor domain (PAS domain)"/>
    <property type="match status" value="3"/>
</dbReference>
<dbReference type="InterPro" id="IPR013656">
    <property type="entry name" value="PAS_4"/>
</dbReference>
<feature type="domain" description="PAS" evidence="7">
    <location>
        <begin position="128"/>
        <end position="198"/>
    </location>
</feature>
<comment type="catalytic activity">
    <reaction evidence="1">
        <text>ATP + protein L-histidine = ADP + protein N-phospho-L-histidine.</text>
        <dbReference type="EC" id="2.7.13.3"/>
    </reaction>
</comment>
<reference evidence="10" key="1">
    <citation type="journal article" date="2019" name="Int. J. Syst. Evol. Microbiol.">
        <title>The Global Catalogue of Microorganisms (GCM) 10K type strain sequencing project: providing services to taxonomists for standard genome sequencing and annotation.</title>
        <authorList>
            <consortium name="The Broad Institute Genomics Platform"/>
            <consortium name="The Broad Institute Genome Sequencing Center for Infectious Disease"/>
            <person name="Wu L."/>
            <person name="Ma J."/>
        </authorList>
    </citation>
    <scope>NUCLEOTIDE SEQUENCE [LARGE SCALE GENOMIC DNA]</scope>
    <source>
        <strain evidence="10">JCM 15443</strain>
    </source>
</reference>
<evidence type="ECO:0000313" key="10">
    <source>
        <dbReference type="Proteomes" id="UP000661918"/>
    </source>
</evidence>
<dbReference type="Pfam" id="PF00989">
    <property type="entry name" value="PAS"/>
    <property type="match status" value="1"/>
</dbReference>
<dbReference type="Pfam" id="PF08447">
    <property type="entry name" value="PAS_3"/>
    <property type="match status" value="1"/>
</dbReference>
<evidence type="ECO:0000256" key="5">
    <source>
        <dbReference type="ARBA" id="ARBA00022777"/>
    </source>
</evidence>